<protein>
    <submittedName>
        <fullName evidence="6">Aldo/keto reductase</fullName>
    </submittedName>
</protein>
<evidence type="ECO:0000256" key="2">
    <source>
        <dbReference type="ARBA" id="ARBA00022857"/>
    </source>
</evidence>
<keyword evidence="3" id="KW-0560">Oxidoreductase</keyword>
<dbReference type="Gene3D" id="3.20.20.100">
    <property type="entry name" value="NADP-dependent oxidoreductase domain"/>
    <property type="match status" value="1"/>
</dbReference>
<feature type="compositionally biased region" description="Polar residues" evidence="4">
    <location>
        <begin position="353"/>
        <end position="366"/>
    </location>
</feature>
<evidence type="ECO:0000259" key="5">
    <source>
        <dbReference type="Pfam" id="PF00248"/>
    </source>
</evidence>
<dbReference type="PANTHER" id="PTHR43827">
    <property type="entry name" value="2,5-DIKETO-D-GLUCONIC ACID REDUCTASE"/>
    <property type="match status" value="1"/>
</dbReference>
<dbReference type="EMBL" id="KV722661">
    <property type="protein sequence ID" value="OCH84543.1"/>
    <property type="molecule type" value="Genomic_DNA"/>
</dbReference>
<dbReference type="Proteomes" id="UP000250043">
    <property type="component" value="Unassembled WGS sequence"/>
</dbReference>
<keyword evidence="7" id="KW-1185">Reference proteome</keyword>
<dbReference type="SUPFAM" id="SSF51430">
    <property type="entry name" value="NAD(P)-linked oxidoreductase"/>
    <property type="match status" value="1"/>
</dbReference>
<comment type="similarity">
    <text evidence="1">Belongs to the aldo/keto reductase family.</text>
</comment>
<dbReference type="InterPro" id="IPR023210">
    <property type="entry name" value="NADP_OxRdtase_dom"/>
</dbReference>
<organism evidence="6 7">
    <name type="scientific">Obba rivulosa</name>
    <dbReference type="NCBI Taxonomy" id="1052685"/>
    <lineage>
        <taxon>Eukaryota</taxon>
        <taxon>Fungi</taxon>
        <taxon>Dikarya</taxon>
        <taxon>Basidiomycota</taxon>
        <taxon>Agaricomycotina</taxon>
        <taxon>Agaricomycetes</taxon>
        <taxon>Polyporales</taxon>
        <taxon>Gelatoporiaceae</taxon>
        <taxon>Obba</taxon>
    </lineage>
</organism>
<sequence length="366" mass="42132">MTLLGRNATFMLASGYNIPALGLNIANRAVTRRQSVGSIVEALRAGYRLFNIENSYRLELEQLGDAIRQSGVRRQDVFIMTTYNTAQRGGKRRHIDLLLGWLGMDYFDLILVHEPESQFERLLAAYQGLTWRQNEGVVKNIGVVNCEVQELQAIQSKFGMPSVNRLELDPCRQQRPLVAYCNRHSVHVQAYCPVNDERWSHVPVIHQIANKYNKDPQQIFLRWCLQHRHSSLISLNLTDTARIHSCAKIFDFSLTNKDAEQIDALERNETDFRKDWMHVSRDVNPPSAHLRRTRLTYEVDKECVTLHSASQHVPEYLAPIDAPLQAPKKLLKKLSRVFLRELKARKRTRESRTGPNTQSPDTPEGQ</sequence>
<gene>
    <name evidence="6" type="ORF">OBBRIDRAFT_786055</name>
</gene>
<feature type="region of interest" description="Disordered" evidence="4">
    <location>
        <begin position="343"/>
        <end position="366"/>
    </location>
</feature>
<dbReference type="Pfam" id="PF00248">
    <property type="entry name" value="Aldo_ket_red"/>
    <property type="match status" value="1"/>
</dbReference>
<dbReference type="InterPro" id="IPR020471">
    <property type="entry name" value="AKR"/>
</dbReference>
<evidence type="ECO:0000313" key="6">
    <source>
        <dbReference type="EMBL" id="OCH84543.1"/>
    </source>
</evidence>
<dbReference type="InterPro" id="IPR036812">
    <property type="entry name" value="NAD(P)_OxRdtase_dom_sf"/>
</dbReference>
<keyword evidence="2" id="KW-0521">NADP</keyword>
<feature type="domain" description="NADP-dependent oxidoreductase" evidence="5">
    <location>
        <begin position="24"/>
        <end position="266"/>
    </location>
</feature>
<reference evidence="6 7" key="1">
    <citation type="submission" date="2016-07" db="EMBL/GenBank/DDBJ databases">
        <title>Draft genome of the white-rot fungus Obba rivulosa 3A-2.</title>
        <authorList>
            <consortium name="DOE Joint Genome Institute"/>
            <person name="Miettinen O."/>
            <person name="Riley R."/>
            <person name="Acob R."/>
            <person name="Barry K."/>
            <person name="Cullen D."/>
            <person name="De Vries R."/>
            <person name="Hainaut M."/>
            <person name="Hatakka A."/>
            <person name="Henrissat B."/>
            <person name="Hilden K."/>
            <person name="Kuo R."/>
            <person name="Labutti K."/>
            <person name="Lipzen A."/>
            <person name="Makela M.R."/>
            <person name="Sandor L."/>
            <person name="Spatafora J.W."/>
            <person name="Grigoriev I.V."/>
            <person name="Hibbett D.S."/>
        </authorList>
    </citation>
    <scope>NUCLEOTIDE SEQUENCE [LARGE SCALE GENOMIC DNA]</scope>
    <source>
        <strain evidence="6 7">3A-2</strain>
    </source>
</reference>
<dbReference type="CDD" id="cd19071">
    <property type="entry name" value="AKR_AKR1-5-like"/>
    <property type="match status" value="1"/>
</dbReference>
<name>A0A8E2AHF8_9APHY</name>
<evidence type="ECO:0000256" key="4">
    <source>
        <dbReference type="SAM" id="MobiDB-lite"/>
    </source>
</evidence>
<dbReference type="PRINTS" id="PR00069">
    <property type="entry name" value="ALDKETRDTASE"/>
</dbReference>
<dbReference type="AlphaFoldDB" id="A0A8E2AHF8"/>
<dbReference type="GO" id="GO:0016616">
    <property type="term" value="F:oxidoreductase activity, acting on the CH-OH group of donors, NAD or NADP as acceptor"/>
    <property type="evidence" value="ECO:0007669"/>
    <property type="project" value="UniProtKB-ARBA"/>
</dbReference>
<dbReference type="PANTHER" id="PTHR43827:SF3">
    <property type="entry name" value="NADP-DEPENDENT OXIDOREDUCTASE DOMAIN-CONTAINING PROTEIN"/>
    <property type="match status" value="1"/>
</dbReference>
<proteinExistence type="inferred from homology"/>
<accession>A0A8E2AHF8</accession>
<evidence type="ECO:0000313" key="7">
    <source>
        <dbReference type="Proteomes" id="UP000250043"/>
    </source>
</evidence>
<evidence type="ECO:0000256" key="1">
    <source>
        <dbReference type="ARBA" id="ARBA00007905"/>
    </source>
</evidence>
<evidence type="ECO:0000256" key="3">
    <source>
        <dbReference type="ARBA" id="ARBA00023002"/>
    </source>
</evidence>
<dbReference type="OrthoDB" id="416253at2759"/>